<comment type="catalytic activity">
    <reaction evidence="1">
        <text>ATP + protein L-histidine = ADP + protein N-phospho-L-histidine.</text>
        <dbReference type="EC" id="2.7.13.3"/>
    </reaction>
</comment>
<keyword evidence="3 6" id="KW-0597">Phosphoprotein</keyword>
<evidence type="ECO:0000256" key="7">
    <source>
        <dbReference type="SAM" id="MobiDB-lite"/>
    </source>
</evidence>
<dbReference type="PANTHER" id="PTHR43047:SF72">
    <property type="entry name" value="OSMOSENSING HISTIDINE PROTEIN KINASE SLN1"/>
    <property type="match status" value="1"/>
</dbReference>
<dbReference type="GO" id="GO:0005886">
    <property type="term" value="C:plasma membrane"/>
    <property type="evidence" value="ECO:0007669"/>
    <property type="project" value="TreeGrafter"/>
</dbReference>
<feature type="compositionally biased region" description="Polar residues" evidence="7">
    <location>
        <begin position="65"/>
        <end position="76"/>
    </location>
</feature>
<dbReference type="InterPro" id="IPR036097">
    <property type="entry name" value="HisK_dim/P_sf"/>
</dbReference>
<feature type="region of interest" description="Disordered" evidence="7">
    <location>
        <begin position="508"/>
        <end position="545"/>
    </location>
</feature>
<dbReference type="Pfam" id="PF00512">
    <property type="entry name" value="HisKA"/>
    <property type="match status" value="1"/>
</dbReference>
<dbReference type="Gene3D" id="1.10.287.130">
    <property type="match status" value="1"/>
</dbReference>
<name>A0A9W9JKI2_9EURO</name>
<dbReference type="FunFam" id="3.40.50.2300:FF:000632">
    <property type="entry name" value="Sensor histidine kinase/response regulator, putative"/>
    <property type="match status" value="1"/>
</dbReference>
<dbReference type="InterPro" id="IPR036890">
    <property type="entry name" value="HATPase_C_sf"/>
</dbReference>
<dbReference type="PANTHER" id="PTHR43047">
    <property type="entry name" value="TWO-COMPONENT HISTIDINE PROTEIN KINASE"/>
    <property type="match status" value="1"/>
</dbReference>
<comment type="caution">
    <text evidence="10">The sequence shown here is derived from an EMBL/GenBank/DDBJ whole genome shotgun (WGS) entry which is preliminary data.</text>
</comment>
<evidence type="ECO:0000256" key="2">
    <source>
        <dbReference type="ARBA" id="ARBA00012438"/>
    </source>
</evidence>
<dbReference type="EC" id="2.7.13.3" evidence="2"/>
<evidence type="ECO:0000256" key="1">
    <source>
        <dbReference type="ARBA" id="ARBA00000085"/>
    </source>
</evidence>
<dbReference type="Gene3D" id="3.30.565.10">
    <property type="entry name" value="Histidine kinase-like ATPase, C-terminal domain"/>
    <property type="match status" value="1"/>
</dbReference>
<feature type="domain" description="Histidine kinase" evidence="8">
    <location>
        <begin position="630"/>
        <end position="902"/>
    </location>
</feature>
<dbReference type="SUPFAM" id="SSF55781">
    <property type="entry name" value="GAF domain-like"/>
    <property type="match status" value="1"/>
</dbReference>
<dbReference type="SMART" id="SM00387">
    <property type="entry name" value="HATPase_c"/>
    <property type="match status" value="1"/>
</dbReference>
<accession>A0A9W9JKI2</accession>
<dbReference type="Proteomes" id="UP001150904">
    <property type="component" value="Unassembled WGS sequence"/>
</dbReference>
<evidence type="ECO:0000259" key="9">
    <source>
        <dbReference type="PROSITE" id="PS50110"/>
    </source>
</evidence>
<evidence type="ECO:0000259" key="8">
    <source>
        <dbReference type="PROSITE" id="PS50109"/>
    </source>
</evidence>
<feature type="modified residue" description="4-aspartylphosphate" evidence="6">
    <location>
        <position position="1199"/>
    </location>
</feature>
<keyword evidence="11" id="KW-1185">Reference proteome</keyword>
<dbReference type="RefSeq" id="XP_058306550.1">
    <property type="nucleotide sequence ID" value="XM_058454301.1"/>
</dbReference>
<dbReference type="SMART" id="SM00448">
    <property type="entry name" value="REC"/>
    <property type="match status" value="1"/>
</dbReference>
<evidence type="ECO:0000256" key="5">
    <source>
        <dbReference type="ARBA" id="ARBA00022777"/>
    </source>
</evidence>
<dbReference type="InterPro" id="IPR004358">
    <property type="entry name" value="Sig_transdc_His_kin-like_C"/>
</dbReference>
<dbReference type="SUPFAM" id="SSF52172">
    <property type="entry name" value="CheY-like"/>
    <property type="match status" value="1"/>
</dbReference>
<dbReference type="CDD" id="cd17546">
    <property type="entry name" value="REC_hyHK_CKI1_RcsC-like"/>
    <property type="match status" value="1"/>
</dbReference>
<feature type="region of interest" description="Disordered" evidence="7">
    <location>
        <begin position="282"/>
        <end position="301"/>
    </location>
</feature>
<reference evidence="10" key="1">
    <citation type="submission" date="2022-12" db="EMBL/GenBank/DDBJ databases">
        <authorList>
            <person name="Petersen C."/>
        </authorList>
    </citation>
    <scope>NUCLEOTIDE SEQUENCE</scope>
    <source>
        <strain evidence="10">IBT 15544</strain>
    </source>
</reference>
<keyword evidence="4" id="KW-0808">Transferase</keyword>
<dbReference type="SUPFAM" id="SSF55874">
    <property type="entry name" value="ATPase domain of HSP90 chaperone/DNA topoisomerase II/histidine kinase"/>
    <property type="match status" value="1"/>
</dbReference>
<proteinExistence type="predicted"/>
<dbReference type="SMART" id="SM00388">
    <property type="entry name" value="HisKA"/>
    <property type="match status" value="1"/>
</dbReference>
<evidence type="ECO:0000256" key="6">
    <source>
        <dbReference type="PROSITE-ProRule" id="PRU00169"/>
    </source>
</evidence>
<feature type="region of interest" description="Disordered" evidence="7">
    <location>
        <begin position="309"/>
        <end position="397"/>
    </location>
</feature>
<dbReference type="PRINTS" id="PR00344">
    <property type="entry name" value="BCTRLSENSOR"/>
</dbReference>
<sequence>MEASSRTQQSVDHRADRRVRELFRYYHPAGVPSVVPSWLPSGEGSSRSGSSTGSPDTLLVPDDSGGSNSSATSRPSTACGPEALILGSSNNTLTSFCQLAALRLDVERAMICVFDRDTQYILAEATKSVNLNDTSVHNKNDELWLVSSASKRAWKCCQDTAALPPSDRETPTYHHLVVNDLSKDERYEKSPFVTHAPHFRFFAGTPLTTENRINLGCLFVLDTKPRDGLGELEKDTLGSLSFLVMDYMKICRQASEGRRAARLSRGLSYFVDGSSSFVNSIDPSRADSCPPFSATPPSTYNRVSAMDEYQGSNSQDNASQVASRNPRNDHGSNSQDNASQGPSNSPPNDRSLSNDARSFSSGPYDMKYDNTTSGGQGTSGVGSSLPEWITSTSRNRLPPDDSHGNSWCFRRAANLLRESLDLSDDGGVLFLEATQTPLMDGESGSDCSMSDNSGPATVLSMSTNDDPFAPRAGSMAAPPARVDRTFLRQLLRRYPQGKLWSLHRDGLISTSDDDQPPRDNHIYTSASPSPPGGPRLDFKKPLGKRRKAPENSMLNQYFPGATQIMFVPLWNAVSSQWFAGCFCWTTVETQVFTSAVELSSVLGFGSSIMAEYSRVESLIADRQKGDFIGSISHELRSPLHGILAAAEFLNSTKLDEFQESLLETVNACGRTLLDTMNQVLDFSKVVSLERTWRLMKRKKESPLDFKGTDRLASHLDTYIVTDLSILAEEVVEGITLGLAYGQNSTAAADLPVVLSQIPPKASTSRNVEVVIDIAHRDWVYRTQPGAIRRIIMNIFGNAMKYTDEGCVTLSLEASSHSEGRSRRQGLEDLVTLTVTDTGRGISEEFLRDRLYTPFAQENSLAVGTGLGLSIVRSLVKALNGSIRVRSRPGEGTIVRVSLPLARPVGEEHPPVEPHGHQIQQREILEQTLSLRETYPGRRAAIWGADPDNIAHNPTWADIGRYLREWFGVEIVPWPTHLPLDMLIVEENELPVLRETGLSATLPSLLILGNKSSDYSRAKSEWLPLASSVDVIRRPCGPHKLARSVMKCFRNSRSIVVTPSTVIHNPMDMVIRTPPITSAITSPIATSFDGSLDTDVCQKQGVRSRSTSVACTSPDAPSVIFSPPEVIAATPPPPPLGENNTQSTRLARVLVVDDNRINLNLMMTFLKKRNLIELISAENGKLAVEAVERMSSGFDIIFMDISMPVMNGFEATRAIRAIERERDGCGPAIIIALTGLSSSRDESEALASGVDMFLTKPVSFREVSRLLNEWEKDGMEKERRQK</sequence>
<dbReference type="OrthoDB" id="303614at2759"/>
<dbReference type="InterPro" id="IPR003594">
    <property type="entry name" value="HATPase_dom"/>
</dbReference>
<protein>
    <recommendedName>
        <fullName evidence="2">histidine kinase</fullName>
        <ecNumber evidence="2">2.7.13.3</ecNumber>
    </recommendedName>
</protein>
<feature type="domain" description="Response regulatory" evidence="9">
    <location>
        <begin position="1147"/>
        <end position="1270"/>
    </location>
</feature>
<evidence type="ECO:0000313" key="11">
    <source>
        <dbReference type="Proteomes" id="UP001150904"/>
    </source>
</evidence>
<dbReference type="SUPFAM" id="SSF47384">
    <property type="entry name" value="Homodimeric domain of signal transducing histidine kinase"/>
    <property type="match status" value="1"/>
</dbReference>
<keyword evidence="5" id="KW-0418">Kinase</keyword>
<dbReference type="InterPro" id="IPR011006">
    <property type="entry name" value="CheY-like_superfamily"/>
</dbReference>
<dbReference type="Gene3D" id="3.40.50.2300">
    <property type="match status" value="1"/>
</dbReference>
<dbReference type="PROSITE" id="PS50110">
    <property type="entry name" value="RESPONSE_REGULATORY"/>
    <property type="match status" value="1"/>
</dbReference>
<evidence type="ECO:0000256" key="3">
    <source>
        <dbReference type="ARBA" id="ARBA00022553"/>
    </source>
</evidence>
<gene>
    <name evidence="10" type="ORF">N7498_007239</name>
</gene>
<dbReference type="InterPro" id="IPR003661">
    <property type="entry name" value="HisK_dim/P_dom"/>
</dbReference>
<dbReference type="EMBL" id="JAPQKR010000014">
    <property type="protein sequence ID" value="KAJ5198122.1"/>
    <property type="molecule type" value="Genomic_DNA"/>
</dbReference>
<dbReference type="InterPro" id="IPR001789">
    <property type="entry name" value="Sig_transdc_resp-reg_receiver"/>
</dbReference>
<dbReference type="GeneID" id="83181602"/>
<dbReference type="FunFam" id="1.10.287.130:FF:000023">
    <property type="entry name" value="Sensor histidine kinase/response regulator, putative"/>
    <property type="match status" value="1"/>
</dbReference>
<dbReference type="Pfam" id="PF02518">
    <property type="entry name" value="HATPase_c"/>
    <property type="match status" value="1"/>
</dbReference>
<dbReference type="Pfam" id="PF00072">
    <property type="entry name" value="Response_reg"/>
    <property type="match status" value="1"/>
</dbReference>
<dbReference type="PROSITE" id="PS50109">
    <property type="entry name" value="HIS_KIN"/>
    <property type="match status" value="1"/>
</dbReference>
<dbReference type="GO" id="GO:0000155">
    <property type="term" value="F:phosphorelay sensor kinase activity"/>
    <property type="evidence" value="ECO:0007669"/>
    <property type="project" value="InterPro"/>
</dbReference>
<feature type="region of interest" description="Disordered" evidence="7">
    <location>
        <begin position="31"/>
        <end position="79"/>
    </location>
</feature>
<dbReference type="CDD" id="cd00082">
    <property type="entry name" value="HisKA"/>
    <property type="match status" value="1"/>
</dbReference>
<feature type="compositionally biased region" description="Polar residues" evidence="7">
    <location>
        <begin position="310"/>
        <end position="361"/>
    </location>
</feature>
<feature type="compositionally biased region" description="Low complexity" evidence="7">
    <location>
        <begin position="41"/>
        <end position="54"/>
    </location>
</feature>
<dbReference type="GO" id="GO:0009927">
    <property type="term" value="F:histidine phosphotransfer kinase activity"/>
    <property type="evidence" value="ECO:0007669"/>
    <property type="project" value="TreeGrafter"/>
</dbReference>
<evidence type="ECO:0000256" key="4">
    <source>
        <dbReference type="ARBA" id="ARBA00022679"/>
    </source>
</evidence>
<organism evidence="10 11">
    <name type="scientific">Penicillium cinerascens</name>
    <dbReference type="NCBI Taxonomy" id="70096"/>
    <lineage>
        <taxon>Eukaryota</taxon>
        <taxon>Fungi</taxon>
        <taxon>Dikarya</taxon>
        <taxon>Ascomycota</taxon>
        <taxon>Pezizomycotina</taxon>
        <taxon>Eurotiomycetes</taxon>
        <taxon>Eurotiomycetidae</taxon>
        <taxon>Eurotiales</taxon>
        <taxon>Aspergillaceae</taxon>
        <taxon>Penicillium</taxon>
    </lineage>
</organism>
<reference evidence="10" key="2">
    <citation type="journal article" date="2023" name="IMA Fungus">
        <title>Comparative genomic study of the Penicillium genus elucidates a diverse pangenome and 15 lateral gene transfer events.</title>
        <authorList>
            <person name="Petersen C."/>
            <person name="Sorensen T."/>
            <person name="Nielsen M.R."/>
            <person name="Sondergaard T.E."/>
            <person name="Sorensen J.L."/>
            <person name="Fitzpatrick D.A."/>
            <person name="Frisvad J.C."/>
            <person name="Nielsen K.L."/>
        </authorList>
    </citation>
    <scope>NUCLEOTIDE SEQUENCE</scope>
    <source>
        <strain evidence="10">IBT 15544</strain>
    </source>
</reference>
<dbReference type="InterPro" id="IPR005467">
    <property type="entry name" value="His_kinase_dom"/>
</dbReference>
<evidence type="ECO:0000313" key="10">
    <source>
        <dbReference type="EMBL" id="KAJ5198122.1"/>
    </source>
</evidence>